<keyword evidence="7" id="KW-1133">Transmembrane helix</keyword>
<feature type="transmembrane region" description="Helical" evidence="7">
    <location>
        <begin position="190"/>
        <end position="213"/>
    </location>
</feature>
<reference evidence="11 12" key="1">
    <citation type="submission" date="2019-03" db="EMBL/GenBank/DDBJ databases">
        <title>Bradyrhizobium strains diversity.</title>
        <authorList>
            <person name="Urquiaga M.C.O."/>
            <person name="Hungria M."/>
            <person name="Delamuta J.R.M."/>
            <person name="Klepa M.S."/>
        </authorList>
    </citation>
    <scope>NUCLEOTIDE SEQUENCE [LARGE SCALE GENOMIC DNA]</scope>
    <source>
        <strain evidence="11 12">CNPSo 3426</strain>
    </source>
</reference>
<dbReference type="RefSeq" id="WP_135162414.1">
    <property type="nucleotide sequence ID" value="NZ_SPQS01000002.1"/>
</dbReference>
<comment type="similarity">
    <text evidence="4">Belongs to the methyl-accepting chemotaxis (MCP) protein family.</text>
</comment>
<evidence type="ECO:0000256" key="4">
    <source>
        <dbReference type="ARBA" id="ARBA00029447"/>
    </source>
</evidence>
<sequence length="563" mass="59363">MFAKLSIRAKIISVVAFLLVAMTGMGLLAVTKMRTMNANTLDITTNWMPSVKAIGDLRAAVITYRNVVRQHMLAEALDDKLAVEKTAATVTDALAKTRSKYEAMISSPEERALYSQWSKLWDDYKKGTEEVMALSRREAGKIPREAQELNSKTVNKIGLQADEVLNKDIELNTRGGEQAAQDAADSYSSAFMLVSVILGAAVLIGIGLSFYLVRDVSSGINSITQPMQALGRGDLSAEVPHRGEKTEIGAMADVLQIFKEALIAKKAADEAAAADAEAKIERGRRVDDITREFEAMIGEIVQTVSSASTQLEASASTLTSTADRSQRLATTVAGASEEASTNVQSVASATEEMASSVGEISRQVQESARMAGDAVGQARATTERVSELSKAAARIGDVVELINTIAGQTNLLALNATIEAARAGEAGRGFAVVASEVKALAEQTAKATGEIGQQISGIQAATNDSVGAIKEISSTIERLSEISSAIAAAVEEQGAATQEIARNVQQAAQGTQQVSSNITDVQRGATETGTASSQVLSAAQMLSNDSGRLKNEVSKFLTNVRAA</sequence>
<evidence type="ECO:0000256" key="1">
    <source>
        <dbReference type="ARBA" id="ARBA00004429"/>
    </source>
</evidence>
<evidence type="ECO:0000256" key="7">
    <source>
        <dbReference type="SAM" id="Phobius"/>
    </source>
</evidence>
<dbReference type="PANTHER" id="PTHR32089:SF112">
    <property type="entry name" value="LYSOZYME-LIKE PROTEIN-RELATED"/>
    <property type="match status" value="1"/>
</dbReference>
<comment type="caution">
    <text evidence="11">The sequence shown here is derived from an EMBL/GenBank/DDBJ whole genome shotgun (WGS) entry which is preliminary data.</text>
</comment>
<organism evidence="11 12">
    <name type="scientific">Bradyrhizobium frederickii</name>
    <dbReference type="NCBI Taxonomy" id="2560054"/>
    <lineage>
        <taxon>Bacteria</taxon>
        <taxon>Pseudomonadati</taxon>
        <taxon>Pseudomonadota</taxon>
        <taxon>Alphaproteobacteria</taxon>
        <taxon>Hyphomicrobiales</taxon>
        <taxon>Nitrobacteraceae</taxon>
        <taxon>Bradyrhizobium</taxon>
    </lineage>
</organism>
<keyword evidence="2" id="KW-1003">Cell membrane</keyword>
<keyword evidence="3 5" id="KW-0807">Transducer</keyword>
<dbReference type="SMART" id="SM00283">
    <property type="entry name" value="MA"/>
    <property type="match status" value="1"/>
</dbReference>
<evidence type="ECO:0000256" key="3">
    <source>
        <dbReference type="ARBA" id="ARBA00023224"/>
    </source>
</evidence>
<dbReference type="SUPFAM" id="SSF58104">
    <property type="entry name" value="Methyl-accepting chemotaxis protein (MCP) signaling domain"/>
    <property type="match status" value="1"/>
</dbReference>
<accession>A0A4Y9PNB8</accession>
<dbReference type="PROSITE" id="PS50192">
    <property type="entry name" value="T_SNARE"/>
    <property type="match status" value="1"/>
</dbReference>
<dbReference type="InterPro" id="IPR003660">
    <property type="entry name" value="HAMP_dom"/>
</dbReference>
<dbReference type="PROSITE" id="PS50885">
    <property type="entry name" value="HAMP"/>
    <property type="match status" value="1"/>
</dbReference>
<evidence type="ECO:0000259" key="10">
    <source>
        <dbReference type="PROSITE" id="PS50885"/>
    </source>
</evidence>
<dbReference type="EMBL" id="SPQS01000002">
    <property type="protein sequence ID" value="TFV79973.1"/>
    <property type="molecule type" value="Genomic_DNA"/>
</dbReference>
<dbReference type="PANTHER" id="PTHR32089">
    <property type="entry name" value="METHYL-ACCEPTING CHEMOTAXIS PROTEIN MCPB"/>
    <property type="match status" value="1"/>
</dbReference>
<evidence type="ECO:0000259" key="8">
    <source>
        <dbReference type="PROSITE" id="PS50111"/>
    </source>
</evidence>
<evidence type="ECO:0000256" key="5">
    <source>
        <dbReference type="PROSITE-ProRule" id="PRU00284"/>
    </source>
</evidence>
<dbReference type="InterPro" id="IPR000727">
    <property type="entry name" value="T_SNARE_dom"/>
</dbReference>
<dbReference type="SMART" id="SM00304">
    <property type="entry name" value="HAMP"/>
    <property type="match status" value="1"/>
</dbReference>
<dbReference type="GO" id="GO:0007165">
    <property type="term" value="P:signal transduction"/>
    <property type="evidence" value="ECO:0007669"/>
    <property type="project" value="UniProtKB-KW"/>
</dbReference>
<dbReference type="AlphaFoldDB" id="A0A4Y9PNB8"/>
<proteinExistence type="inferred from homology"/>
<feature type="region of interest" description="Disordered" evidence="6">
    <location>
        <begin position="315"/>
        <end position="336"/>
    </location>
</feature>
<keyword evidence="2" id="KW-0997">Cell inner membrane</keyword>
<dbReference type="Proteomes" id="UP000297700">
    <property type="component" value="Unassembled WGS sequence"/>
</dbReference>
<feature type="compositionally biased region" description="Polar residues" evidence="6">
    <location>
        <begin position="315"/>
        <end position="329"/>
    </location>
</feature>
<dbReference type="InterPro" id="IPR024478">
    <property type="entry name" value="HlyB_4HB_MCP"/>
</dbReference>
<name>A0A4Y9PNB8_9BRAD</name>
<comment type="subcellular location">
    <subcellularLocation>
        <location evidence="1">Cell inner membrane</location>
        <topology evidence="1">Multi-pass membrane protein</topology>
    </subcellularLocation>
</comment>
<dbReference type="Pfam" id="PF00672">
    <property type="entry name" value="HAMP"/>
    <property type="match status" value="1"/>
</dbReference>
<protein>
    <submittedName>
        <fullName evidence="11">Methyl-accepting chemotaxis protein</fullName>
    </submittedName>
</protein>
<gene>
    <name evidence="11" type="ORF">E4K64_04860</name>
</gene>
<evidence type="ECO:0000256" key="2">
    <source>
        <dbReference type="ARBA" id="ARBA00022519"/>
    </source>
</evidence>
<feature type="transmembrane region" description="Helical" evidence="7">
    <location>
        <begin position="12"/>
        <end position="30"/>
    </location>
</feature>
<dbReference type="PROSITE" id="PS50111">
    <property type="entry name" value="CHEMOTAXIS_TRANSDUC_2"/>
    <property type="match status" value="1"/>
</dbReference>
<keyword evidence="7" id="KW-0812">Transmembrane</keyword>
<dbReference type="Gene3D" id="1.10.287.950">
    <property type="entry name" value="Methyl-accepting chemotaxis protein"/>
    <property type="match status" value="1"/>
</dbReference>
<evidence type="ECO:0000256" key="6">
    <source>
        <dbReference type="SAM" id="MobiDB-lite"/>
    </source>
</evidence>
<evidence type="ECO:0000259" key="9">
    <source>
        <dbReference type="PROSITE" id="PS50192"/>
    </source>
</evidence>
<dbReference type="GO" id="GO:0005886">
    <property type="term" value="C:plasma membrane"/>
    <property type="evidence" value="ECO:0007669"/>
    <property type="project" value="UniProtKB-SubCell"/>
</dbReference>
<feature type="domain" description="Methyl-accepting transducer" evidence="8">
    <location>
        <begin position="307"/>
        <end position="529"/>
    </location>
</feature>
<dbReference type="Gene3D" id="6.10.340.10">
    <property type="match status" value="1"/>
</dbReference>
<feature type="domain" description="HAMP" evidence="10">
    <location>
        <begin position="214"/>
        <end position="267"/>
    </location>
</feature>
<keyword evidence="7" id="KW-0472">Membrane</keyword>
<evidence type="ECO:0000313" key="11">
    <source>
        <dbReference type="EMBL" id="TFV79973.1"/>
    </source>
</evidence>
<dbReference type="InterPro" id="IPR004089">
    <property type="entry name" value="MCPsignal_dom"/>
</dbReference>
<dbReference type="SUPFAM" id="SSF158472">
    <property type="entry name" value="HAMP domain-like"/>
    <property type="match status" value="1"/>
</dbReference>
<dbReference type="Pfam" id="PF12729">
    <property type="entry name" value="4HB_MCP_1"/>
    <property type="match status" value="1"/>
</dbReference>
<evidence type="ECO:0000313" key="12">
    <source>
        <dbReference type="Proteomes" id="UP000297700"/>
    </source>
</evidence>
<dbReference type="Pfam" id="PF00015">
    <property type="entry name" value="MCPsignal"/>
    <property type="match status" value="1"/>
</dbReference>
<feature type="domain" description="T-SNARE coiled-coil homology" evidence="9">
    <location>
        <begin position="459"/>
        <end position="521"/>
    </location>
</feature>